<feature type="compositionally biased region" description="Basic and acidic residues" evidence="1">
    <location>
        <begin position="142"/>
        <end position="151"/>
    </location>
</feature>
<dbReference type="AlphaFoldDB" id="A0AA40E7P4"/>
<comment type="caution">
    <text evidence="2">The sequence shown here is derived from an EMBL/GenBank/DDBJ whole genome shotgun (WGS) entry which is preliminary data.</text>
</comment>
<dbReference type="EMBL" id="JAUKUA010000001">
    <property type="protein sequence ID" value="KAK0730010.1"/>
    <property type="molecule type" value="Genomic_DNA"/>
</dbReference>
<proteinExistence type="predicted"/>
<protein>
    <submittedName>
        <fullName evidence="2">Uncharacterized protein</fullName>
    </submittedName>
</protein>
<feature type="compositionally biased region" description="Polar residues" evidence="1">
    <location>
        <begin position="234"/>
        <end position="254"/>
    </location>
</feature>
<keyword evidence="3" id="KW-1185">Reference proteome</keyword>
<evidence type="ECO:0000313" key="3">
    <source>
        <dbReference type="Proteomes" id="UP001172102"/>
    </source>
</evidence>
<organism evidence="2 3">
    <name type="scientific">Lasiosphaeris hirsuta</name>
    <dbReference type="NCBI Taxonomy" id="260670"/>
    <lineage>
        <taxon>Eukaryota</taxon>
        <taxon>Fungi</taxon>
        <taxon>Dikarya</taxon>
        <taxon>Ascomycota</taxon>
        <taxon>Pezizomycotina</taxon>
        <taxon>Sordariomycetes</taxon>
        <taxon>Sordariomycetidae</taxon>
        <taxon>Sordariales</taxon>
        <taxon>Lasiosphaeriaceae</taxon>
        <taxon>Lasiosphaeris</taxon>
    </lineage>
</organism>
<evidence type="ECO:0000256" key="1">
    <source>
        <dbReference type="SAM" id="MobiDB-lite"/>
    </source>
</evidence>
<reference evidence="2" key="1">
    <citation type="submission" date="2023-06" db="EMBL/GenBank/DDBJ databases">
        <title>Genome-scale phylogeny and comparative genomics of the fungal order Sordariales.</title>
        <authorList>
            <consortium name="Lawrence Berkeley National Laboratory"/>
            <person name="Hensen N."/>
            <person name="Bonometti L."/>
            <person name="Westerberg I."/>
            <person name="Brannstrom I.O."/>
            <person name="Guillou S."/>
            <person name="Cros-Aarteil S."/>
            <person name="Calhoun S."/>
            <person name="Haridas S."/>
            <person name="Kuo A."/>
            <person name="Mondo S."/>
            <person name="Pangilinan J."/>
            <person name="Riley R."/>
            <person name="Labutti K."/>
            <person name="Andreopoulos B."/>
            <person name="Lipzen A."/>
            <person name="Chen C."/>
            <person name="Yanf M."/>
            <person name="Daum C."/>
            <person name="Ng V."/>
            <person name="Clum A."/>
            <person name="Steindorff A."/>
            <person name="Ohm R."/>
            <person name="Martin F."/>
            <person name="Silar P."/>
            <person name="Natvig D."/>
            <person name="Lalanne C."/>
            <person name="Gautier V."/>
            <person name="Ament-Velasquez S.L."/>
            <person name="Kruys A."/>
            <person name="Hutchinson M.I."/>
            <person name="Powell A.J."/>
            <person name="Barry K."/>
            <person name="Miller A.N."/>
            <person name="Grigoriev I.V."/>
            <person name="Debuchy R."/>
            <person name="Gladieux P."/>
            <person name="Thoren M.H."/>
            <person name="Johannesson H."/>
        </authorList>
    </citation>
    <scope>NUCLEOTIDE SEQUENCE</scope>
    <source>
        <strain evidence="2">SMH4607-1</strain>
    </source>
</reference>
<feature type="compositionally biased region" description="Polar residues" evidence="1">
    <location>
        <begin position="152"/>
        <end position="165"/>
    </location>
</feature>
<feature type="region of interest" description="Disordered" evidence="1">
    <location>
        <begin position="1"/>
        <end position="41"/>
    </location>
</feature>
<dbReference type="Proteomes" id="UP001172102">
    <property type="component" value="Unassembled WGS sequence"/>
</dbReference>
<sequence>MPPLEPPRAAQGVASGRIAKPSPQTPKKQRPGSESFSAKFSRPKWGWCPKCDFGHKVLGRYNPEGNTVFAGQLRFVCSNRDAGCNFYELLDDEPIPVEVPDSPSRRAICPQCKKGRLIEKIDNPFNFTKKYRECERKQAPERPCNYREDIQPKQTPTKTGPSTSPLRFPIKESPVKLKSPLREGMASSSSRGGEPVTDTENWPSDRMPPLCLPGGPYPTRPKVQPAAKVGGPSWNAQAAASPFTSGVFGSQAQAEGNGGLSADRPAQTHNSEYDDFDEEEDMAFIELADSVEAAVLATPVKNRFNRNGRP</sequence>
<evidence type="ECO:0000313" key="2">
    <source>
        <dbReference type="EMBL" id="KAK0730010.1"/>
    </source>
</evidence>
<name>A0AA40E7P4_9PEZI</name>
<gene>
    <name evidence="2" type="ORF">B0H67DRAFT_560488</name>
</gene>
<accession>A0AA40E7P4</accession>
<feature type="region of interest" description="Disordered" evidence="1">
    <location>
        <begin position="142"/>
        <end position="279"/>
    </location>
</feature>